<evidence type="ECO:0000313" key="9">
    <source>
        <dbReference type="Proteomes" id="UP000230002"/>
    </source>
</evidence>
<dbReference type="InterPro" id="IPR011009">
    <property type="entry name" value="Kinase-like_dom_sf"/>
</dbReference>
<dbReference type="Proteomes" id="UP000230002">
    <property type="component" value="Unassembled WGS sequence"/>
</dbReference>
<feature type="region of interest" description="Disordered" evidence="6">
    <location>
        <begin position="277"/>
        <end position="320"/>
    </location>
</feature>
<organism evidence="8 9">
    <name type="scientific">Ganoderma sinense ZZ0214-1</name>
    <dbReference type="NCBI Taxonomy" id="1077348"/>
    <lineage>
        <taxon>Eukaryota</taxon>
        <taxon>Fungi</taxon>
        <taxon>Dikarya</taxon>
        <taxon>Basidiomycota</taxon>
        <taxon>Agaricomycotina</taxon>
        <taxon>Agaricomycetes</taxon>
        <taxon>Polyporales</taxon>
        <taxon>Polyporaceae</taxon>
        <taxon>Ganoderma</taxon>
    </lineage>
</organism>
<dbReference type="SUPFAM" id="SSF56112">
    <property type="entry name" value="Protein kinase-like (PK-like)"/>
    <property type="match status" value="1"/>
</dbReference>
<feature type="domain" description="Protein kinase" evidence="7">
    <location>
        <begin position="332"/>
        <end position="596"/>
    </location>
</feature>
<reference evidence="8 9" key="1">
    <citation type="journal article" date="2015" name="Sci. Rep.">
        <title>Chromosome-level genome map provides insights into diverse defense mechanisms in the medicinal fungus Ganoderma sinense.</title>
        <authorList>
            <person name="Zhu Y."/>
            <person name="Xu J."/>
            <person name="Sun C."/>
            <person name="Zhou S."/>
            <person name="Xu H."/>
            <person name="Nelson D.R."/>
            <person name="Qian J."/>
            <person name="Song J."/>
            <person name="Luo H."/>
            <person name="Xiang L."/>
            <person name="Li Y."/>
            <person name="Xu Z."/>
            <person name="Ji A."/>
            <person name="Wang L."/>
            <person name="Lu S."/>
            <person name="Hayward A."/>
            <person name="Sun W."/>
            <person name="Li X."/>
            <person name="Schwartz D.C."/>
            <person name="Wang Y."/>
            <person name="Chen S."/>
        </authorList>
    </citation>
    <scope>NUCLEOTIDE SEQUENCE [LARGE SCALE GENOMIC DNA]</scope>
    <source>
        <strain evidence="8 9">ZZ0214-1</strain>
    </source>
</reference>
<evidence type="ECO:0000256" key="3">
    <source>
        <dbReference type="ARBA" id="ARBA00022741"/>
    </source>
</evidence>
<dbReference type="PANTHER" id="PTHR24351">
    <property type="entry name" value="RIBOSOMAL PROTEIN S6 KINASE"/>
    <property type="match status" value="1"/>
</dbReference>
<gene>
    <name evidence="8" type="ORF">GSI_04687</name>
</gene>
<accession>A0A2G8SHP1</accession>
<dbReference type="GO" id="GO:0005524">
    <property type="term" value="F:ATP binding"/>
    <property type="evidence" value="ECO:0007669"/>
    <property type="project" value="UniProtKB-KW"/>
</dbReference>
<proteinExistence type="predicted"/>
<keyword evidence="2" id="KW-0808">Transferase</keyword>
<evidence type="ECO:0000256" key="1">
    <source>
        <dbReference type="ARBA" id="ARBA00022527"/>
    </source>
</evidence>
<sequence>MSSPIIQPLGSPSNGLPTPLARAQIKRDNWTCSPGISRLKRMLYNPYFCLPEQSAPAAGDSSLRPCQRGSSLSRARQVIRLSAFTKPNPTVDHTIVPPPPMLVSRPGHWQPSTLLPAPPRERVPLGLSTWVSNQPLPNHLTPQLGYKIPPIPGHTSAVHPKRPGQPSSYAYPTKPLPQLGQPLFFPGTSNSSLWGSAGLGRIPINVSGPGGWNGSPRIPVAPLGGQPRVESTTLRLSTCGCASCCAARQLLLAPPFPQPNHLRHNPAVLPSLPPPSRLQSGTAVVPARQPPILDDSWGDEDPLEPRHRLPPSTSSYTYQSEPSTLEHHGVAFNLSQFLGKGAAGRVALAKRRGRLYAVKAIHKRNALKLCHTRDDFLREKKCMVAIGANESSKRFLMPLVMAWEEWEMIYFVMPFYPVDLHAALESGIPTWKDRYMYCMELICALCELRRLGIAHRDIKPSNILVAQDGRVVLTDFGMAQLVPPVIYEIWQCPGFSGTYAYMAPEMVREGPHHGTVADVWSMGLVFLEILMISRGRYFKAVNVEDIRREHATMLPTDAALQPALIAHSSMAGLIISMLQADPSKRITAQRLQGEYVLSEAWSDVREGYATHDWKPHLDVISRPPAGRLLDFLTFRAHEDPIAAMRDNQKVWDTDQFEYCTPEVFGFCE</sequence>
<keyword evidence="1" id="KW-0723">Serine/threonine-protein kinase</keyword>
<dbReference type="InterPro" id="IPR008271">
    <property type="entry name" value="Ser/Thr_kinase_AS"/>
</dbReference>
<dbReference type="AlphaFoldDB" id="A0A2G8SHP1"/>
<dbReference type="PROSITE" id="PS50011">
    <property type="entry name" value="PROTEIN_KINASE_DOM"/>
    <property type="match status" value="1"/>
</dbReference>
<dbReference type="Pfam" id="PF00069">
    <property type="entry name" value="Pkinase"/>
    <property type="match status" value="1"/>
</dbReference>
<dbReference type="SMART" id="SM00220">
    <property type="entry name" value="S_TKc"/>
    <property type="match status" value="1"/>
</dbReference>
<feature type="compositionally biased region" description="Polar residues" evidence="6">
    <location>
        <begin position="311"/>
        <end position="320"/>
    </location>
</feature>
<dbReference type="InterPro" id="IPR000719">
    <property type="entry name" value="Prot_kinase_dom"/>
</dbReference>
<dbReference type="PROSITE" id="PS00108">
    <property type="entry name" value="PROTEIN_KINASE_ST"/>
    <property type="match status" value="1"/>
</dbReference>
<keyword evidence="5" id="KW-0067">ATP-binding</keyword>
<name>A0A2G8SHP1_9APHY</name>
<keyword evidence="4" id="KW-0418">Kinase</keyword>
<evidence type="ECO:0000256" key="5">
    <source>
        <dbReference type="ARBA" id="ARBA00022840"/>
    </source>
</evidence>
<dbReference type="STRING" id="1077348.A0A2G8SHP1"/>
<comment type="caution">
    <text evidence="8">The sequence shown here is derived from an EMBL/GenBank/DDBJ whole genome shotgun (WGS) entry which is preliminary data.</text>
</comment>
<evidence type="ECO:0000313" key="8">
    <source>
        <dbReference type="EMBL" id="PIL33237.1"/>
    </source>
</evidence>
<dbReference type="GO" id="GO:0004674">
    <property type="term" value="F:protein serine/threonine kinase activity"/>
    <property type="evidence" value="ECO:0007669"/>
    <property type="project" value="UniProtKB-KW"/>
</dbReference>
<dbReference type="CDD" id="cd00180">
    <property type="entry name" value="PKc"/>
    <property type="match status" value="1"/>
</dbReference>
<evidence type="ECO:0000256" key="2">
    <source>
        <dbReference type="ARBA" id="ARBA00022679"/>
    </source>
</evidence>
<protein>
    <submittedName>
        <fullName evidence="8">Transporter</fullName>
    </submittedName>
</protein>
<dbReference type="Gene3D" id="3.30.200.20">
    <property type="entry name" value="Phosphorylase Kinase, domain 1"/>
    <property type="match status" value="1"/>
</dbReference>
<keyword evidence="3" id="KW-0547">Nucleotide-binding</keyword>
<dbReference type="OrthoDB" id="193860at2759"/>
<evidence type="ECO:0000256" key="4">
    <source>
        <dbReference type="ARBA" id="ARBA00022777"/>
    </source>
</evidence>
<dbReference type="EMBL" id="AYKW01000008">
    <property type="protein sequence ID" value="PIL33237.1"/>
    <property type="molecule type" value="Genomic_DNA"/>
</dbReference>
<evidence type="ECO:0000256" key="6">
    <source>
        <dbReference type="SAM" id="MobiDB-lite"/>
    </source>
</evidence>
<keyword evidence="9" id="KW-1185">Reference proteome</keyword>
<dbReference type="Gene3D" id="1.10.510.10">
    <property type="entry name" value="Transferase(Phosphotransferase) domain 1"/>
    <property type="match status" value="1"/>
</dbReference>
<evidence type="ECO:0000259" key="7">
    <source>
        <dbReference type="PROSITE" id="PS50011"/>
    </source>
</evidence>